<accession>A0AAU6WL06</accession>
<feature type="domain" description="Peptidase M12B" evidence="3">
    <location>
        <begin position="209"/>
        <end position="393"/>
    </location>
</feature>
<dbReference type="Gene3D" id="2.60.120.290">
    <property type="entry name" value="Spermadhesin, CUB domain"/>
    <property type="match status" value="1"/>
</dbReference>
<evidence type="ECO:0000259" key="3">
    <source>
        <dbReference type="PROSITE" id="PS50215"/>
    </source>
</evidence>
<dbReference type="CDD" id="cd00041">
    <property type="entry name" value="CUB"/>
    <property type="match status" value="1"/>
</dbReference>
<dbReference type="PROSITE" id="PS50215">
    <property type="entry name" value="ADAM_MEPRO"/>
    <property type="match status" value="1"/>
</dbReference>
<dbReference type="InterPro" id="IPR000859">
    <property type="entry name" value="CUB_dom"/>
</dbReference>
<dbReference type="NCBIfam" id="TIGR04183">
    <property type="entry name" value="Por_Secre_tail"/>
    <property type="match status" value="1"/>
</dbReference>
<gene>
    <name evidence="4" type="ORF">AAFP95_15450</name>
</gene>
<dbReference type="GO" id="GO:0006509">
    <property type="term" value="P:membrane protein ectodomain proteolysis"/>
    <property type="evidence" value="ECO:0007669"/>
    <property type="project" value="TreeGrafter"/>
</dbReference>
<dbReference type="GO" id="GO:0004222">
    <property type="term" value="F:metalloendopeptidase activity"/>
    <property type="evidence" value="ECO:0007669"/>
    <property type="project" value="InterPro"/>
</dbReference>
<dbReference type="RefSeq" id="WP_345765750.1">
    <property type="nucleotide sequence ID" value="NZ_CP154834.1"/>
</dbReference>
<evidence type="ECO:0000256" key="1">
    <source>
        <dbReference type="ARBA" id="ARBA00022729"/>
    </source>
</evidence>
<proteinExistence type="predicted"/>
<keyword evidence="1" id="KW-0732">Signal</keyword>
<reference evidence="4 5" key="1">
    <citation type="submission" date="2024-04" db="EMBL/GenBank/DDBJ databases">
        <title>Genome sequencing and assembly of rice foliar adapted Chryseobacterium endophyticum OsEnb-ALM-A6.</title>
        <authorList>
            <person name="Kumar S."/>
            <person name="Javed M."/>
            <person name="Chouhan V."/>
            <person name="Charishma K."/>
            <person name="Patel A."/>
            <person name="Kumar M."/>
            <person name="Sahu K.P."/>
            <person name="Kumar A."/>
        </authorList>
    </citation>
    <scope>NUCLEOTIDE SEQUENCE [LARGE SCALE GENOMIC DNA]</scope>
    <source>
        <strain evidence="4 5">OsEnb-ALM-A6</strain>
    </source>
</reference>
<evidence type="ECO:0000256" key="2">
    <source>
        <dbReference type="ARBA" id="ARBA00023157"/>
    </source>
</evidence>
<dbReference type="InterPro" id="IPR026444">
    <property type="entry name" value="Secre_tail"/>
</dbReference>
<dbReference type="Gene3D" id="3.40.390.10">
    <property type="entry name" value="Collagenase (Catalytic Domain)"/>
    <property type="match status" value="1"/>
</dbReference>
<dbReference type="InterPro" id="IPR001590">
    <property type="entry name" value="Peptidase_M12B"/>
</dbReference>
<sequence length="714" mass="77571">MLQFVVWGFSQAARRVAQNISEFHAQKKNFEKYDLFSPNKNSEKLAEYKRAATDISVLHIDLKQLKRLVYEKPEYVEISFPFDGKQITMELYKNQIFTSDFKVATSKGEIVNYIPGAYYQGIVKGENQSVAAFSFFDNDVVGVASTPELGNIVVGKVKNSEDFVSYSDAKLTGLNPFVCGVDELAENKKQKISFDPAAKNNAGKLLTQNCVRIYYEICNTPYVNNGSNVTTTTNWLTAIHNNISTLYNNDDIRIALNEIYIWTTPDPYTGTPNANLSSFRTNRQVFNGDLAHLVNQPSTTSVAYVNSLCTNSRHAYSGASQTYNNVPVYSWIIQAMTHEMGHSLGSPHTHACAWNGNSTAIDGCGTQAGYPEGNCPVGPIPSSSVKGTIMSYCHLVSGVGINFANGFGPQPATLIRNTVESKACLGKNCTTACATTVTGLSVSNITQISANATFTDATATSWKYKLTKFDGTPVSSGTTSTQSLSLSNLQPATYYLLSIGTDCSAGYQRTQLFLTDADWCGGASFTDTGGTIGNYGDNQAIVKTFYPSSGSLTMGFTEFALEQGYDFMYIYNGPSTSSPMFPNGNGLTGTTLPGTFTSTHPSGAITVRFVSDPAENDLGWKANFSCAVLAIEDVSTKDNSVNIYPNPAKNSITISSKEALKSFRIYDEAGRLIKSESALKGSRVEVNISSMQTGNYVVTVETEKQKATKKLIKQ</sequence>
<dbReference type="SUPFAM" id="SSF49854">
    <property type="entry name" value="Spermadhesin, CUB domain"/>
    <property type="match status" value="1"/>
</dbReference>
<dbReference type="PANTHER" id="PTHR11905">
    <property type="entry name" value="ADAM A DISINTEGRIN AND METALLOPROTEASE DOMAIN"/>
    <property type="match status" value="1"/>
</dbReference>
<dbReference type="Pfam" id="PF18962">
    <property type="entry name" value="Por_Secre_tail"/>
    <property type="match status" value="1"/>
</dbReference>
<dbReference type="Proteomes" id="UP001463665">
    <property type="component" value="Chromosome"/>
</dbReference>
<protein>
    <submittedName>
        <fullName evidence="4">T9SS type A sorting domain-containing protein</fullName>
    </submittedName>
</protein>
<keyword evidence="5" id="KW-1185">Reference proteome</keyword>
<dbReference type="InterPro" id="IPR035914">
    <property type="entry name" value="Sperma_CUB_dom_sf"/>
</dbReference>
<dbReference type="SUPFAM" id="SSF55486">
    <property type="entry name" value="Metalloproteases ('zincins'), catalytic domain"/>
    <property type="match status" value="1"/>
</dbReference>
<dbReference type="EMBL" id="CP154834">
    <property type="protein sequence ID" value="XAO73180.1"/>
    <property type="molecule type" value="Genomic_DNA"/>
</dbReference>
<dbReference type="InterPro" id="IPR024079">
    <property type="entry name" value="MetalloPept_cat_dom_sf"/>
</dbReference>
<dbReference type="AlphaFoldDB" id="A0AAU6WL06"/>
<dbReference type="PANTHER" id="PTHR11905:SF159">
    <property type="entry name" value="ADAM METALLOPROTEASE"/>
    <property type="match status" value="1"/>
</dbReference>
<organism evidence="4 5">
    <name type="scientific">Chryseobacterium endophyticum</name>
    <dbReference type="NCBI Taxonomy" id="1854762"/>
    <lineage>
        <taxon>Bacteria</taxon>
        <taxon>Pseudomonadati</taxon>
        <taxon>Bacteroidota</taxon>
        <taxon>Flavobacteriia</taxon>
        <taxon>Flavobacteriales</taxon>
        <taxon>Weeksellaceae</taxon>
        <taxon>Chryseobacterium group</taxon>
        <taxon>Chryseobacterium</taxon>
    </lineage>
</organism>
<evidence type="ECO:0000313" key="5">
    <source>
        <dbReference type="Proteomes" id="UP001463665"/>
    </source>
</evidence>
<dbReference type="Pfam" id="PF13688">
    <property type="entry name" value="Reprolysin_5"/>
    <property type="match status" value="1"/>
</dbReference>
<keyword evidence="2" id="KW-1015">Disulfide bond</keyword>
<name>A0AAU6WL06_9FLAO</name>
<evidence type="ECO:0000313" key="4">
    <source>
        <dbReference type="EMBL" id="XAO73180.1"/>
    </source>
</evidence>